<comment type="pathway">
    <text evidence="3">Cell wall biogenesis; peptidoglycan biosynthesis.</text>
</comment>
<dbReference type="GO" id="GO:0006508">
    <property type="term" value="P:proteolysis"/>
    <property type="evidence" value="ECO:0007669"/>
    <property type="project" value="UniProtKB-KW"/>
</dbReference>
<dbReference type="GO" id="GO:0009002">
    <property type="term" value="F:serine-type D-Ala-D-Ala carboxypeptidase activity"/>
    <property type="evidence" value="ECO:0007669"/>
    <property type="project" value="UniProtKB-EC"/>
</dbReference>
<evidence type="ECO:0000256" key="7">
    <source>
        <dbReference type="ARBA" id="ARBA00018638"/>
    </source>
</evidence>
<dbReference type="InterPro" id="IPR013783">
    <property type="entry name" value="Ig-like_fold"/>
</dbReference>
<keyword evidence="13 27" id="KW-0812">Transmembrane</keyword>
<evidence type="ECO:0000256" key="6">
    <source>
        <dbReference type="ARBA" id="ARBA00012448"/>
    </source>
</evidence>
<dbReference type="SUPFAM" id="SSF56601">
    <property type="entry name" value="beta-lactamase/transpeptidase-like"/>
    <property type="match status" value="1"/>
</dbReference>
<evidence type="ECO:0000256" key="14">
    <source>
        <dbReference type="ARBA" id="ARBA00022801"/>
    </source>
</evidence>
<evidence type="ECO:0000256" key="24">
    <source>
        <dbReference type="ARBA" id="ARBA00044770"/>
    </source>
</evidence>
<evidence type="ECO:0000256" key="9">
    <source>
        <dbReference type="ARBA" id="ARBA00022645"/>
    </source>
</evidence>
<proteinExistence type="inferred from homology"/>
<sequence length="940" mass="105601">MEDKKRPPKKGKVLLKVFKLVLVLSLLIGFLGGGIALGMVVAALQDLPEFNRDRLENPSLPSTVLDRNGAFIGEAYNEKRIRHTFDEFPQDLINAFLATEDRNFFEHPGFDIRGMARAALSNLRGGSISGGSTITQQLAKQVFLHQGKVMDRKIQELYLALKIEKLYTKEEILEFYLNSAVVYGFNEFGVGAAADALFNKTLDELTLAEMALLAGIPNWPVRFDPRVGRIEDAINRRNYVLSRMYNAGYITKEQFEEARNEELILASRAKGEKENTVNQNYHWGPFMYAIEEAKKILIELYDYTPQEAHYAVYNHGFTIKTTINLDYQKVAESVINDDSNFPTKYEGPNQQEEASATLIDVKTGEILALVTGRNAHPHRNAVLRPVTSFRQPGSTIKPILSYAPAFEQRLLFPGSVLDDQPIKYPDPSSKTGFWTPENPFSNFFGLVTIRESLVRSLNVPAVVSLLEIVGIRNGERFAYNMGLSKYQNISGAAALGSREVTALEITAAYSAFANKGILAEPYFIKEITDRNGRVIYRNEPKQRVVMSEETAYLITDVLTGVSRPPGTAPNVRNYFRKTAALKTGTTDGRKDLWLVGYTPHYSLGVWLGWDLNNRGVAAGQPWISTIWGKIMEGVHKNIPDTPFEKPNNIVEIPISIKSGKLPSPLTPEEYIRTDLFIRGYEPVEMCDAFVEVTVCRVSGKLASDSCPPHHRQTKIMLAPRDYRVTTDIWSRGPGRRAKDVDLMAPTEVCDMHEGDGNIPLPRNLTAELTPQGIKLKWDAPSDLLGFNIYRKTPDSNFVLLNNIPLNVKEYLDKDVDKDVEYSYYVTGLTSDGTETRGSNTIKITLPSSVQRVTNFKLEFRNNRVEISWEPAFNATNYRIFRSTEENSGFTEIHSTSNLFYLDTNIEKGKTYYYYIVAEGASPSPTKSIQIPKNNGNGNGN</sequence>
<comment type="function">
    <text evidence="1">Cell wall formation. Synthesis of cross-linked peptidoglycan from the lipid intermediates. The enzyme has a penicillin-insensitive transglycosylase N-terminal domain (formation of linear glycan strands) and a penicillin-sensitive transpeptidase C-terminal domain (cross-linking of the peptide subunits).</text>
</comment>
<comment type="similarity">
    <text evidence="5">In the N-terminal section; belongs to the glycosyltransferase 51 family.</text>
</comment>
<evidence type="ECO:0000256" key="20">
    <source>
        <dbReference type="ARBA" id="ARBA00023251"/>
    </source>
</evidence>
<dbReference type="UniPathway" id="UPA00219"/>
<evidence type="ECO:0000256" key="12">
    <source>
        <dbReference type="ARBA" id="ARBA00022679"/>
    </source>
</evidence>
<dbReference type="PANTHER" id="PTHR32282:SF11">
    <property type="entry name" value="PENICILLIN-BINDING PROTEIN 1B"/>
    <property type="match status" value="1"/>
</dbReference>
<dbReference type="PROSITE" id="PS50853">
    <property type="entry name" value="FN3"/>
    <property type="match status" value="1"/>
</dbReference>
<evidence type="ECO:0000256" key="22">
    <source>
        <dbReference type="ARBA" id="ARBA00023316"/>
    </source>
</evidence>
<comment type="catalytic activity">
    <reaction evidence="25">
        <text>[GlcNAc-(1-&gt;4)-Mur2Ac(oyl-L-Ala-gamma-D-Glu-L-Lys-D-Ala-D-Ala)](n)-di-trans,octa-cis-undecaprenyl diphosphate + beta-D-GlcNAc-(1-&gt;4)-Mur2Ac(oyl-L-Ala-gamma-D-Glu-L-Lys-D-Ala-D-Ala)-di-trans,octa-cis-undecaprenyl diphosphate = [GlcNAc-(1-&gt;4)-Mur2Ac(oyl-L-Ala-gamma-D-Glu-L-Lys-D-Ala-D-Ala)](n+1)-di-trans,octa-cis-undecaprenyl diphosphate + di-trans,octa-cis-undecaprenyl diphosphate + H(+)</text>
        <dbReference type="Rhea" id="RHEA:23708"/>
        <dbReference type="Rhea" id="RHEA-COMP:9602"/>
        <dbReference type="Rhea" id="RHEA-COMP:9603"/>
        <dbReference type="ChEBI" id="CHEBI:15378"/>
        <dbReference type="ChEBI" id="CHEBI:58405"/>
        <dbReference type="ChEBI" id="CHEBI:60033"/>
        <dbReference type="ChEBI" id="CHEBI:78435"/>
        <dbReference type="EC" id="2.4.99.28"/>
    </reaction>
</comment>
<protein>
    <recommendedName>
        <fullName evidence="7">Penicillin-binding protein 1A</fullName>
        <ecNumber evidence="24">2.4.99.28</ecNumber>
        <ecNumber evidence="6">3.4.16.4</ecNumber>
    </recommendedName>
</protein>
<keyword evidence="20" id="KW-0046">Antibiotic resistance</keyword>
<dbReference type="EC" id="3.4.16.4" evidence="6"/>
<keyword evidence="9" id="KW-0121">Carboxypeptidase</keyword>
<evidence type="ECO:0000256" key="2">
    <source>
        <dbReference type="ARBA" id="ARBA00004401"/>
    </source>
</evidence>
<evidence type="ECO:0000256" key="26">
    <source>
        <dbReference type="ARBA" id="ARBA00060592"/>
    </source>
</evidence>
<dbReference type="InterPro" id="IPR023346">
    <property type="entry name" value="Lysozyme-like_dom_sf"/>
</dbReference>
<reference evidence="30" key="1">
    <citation type="submission" date="2016-10" db="EMBL/GenBank/DDBJ databases">
        <authorList>
            <person name="Varghese N."/>
            <person name="Submissions S."/>
        </authorList>
    </citation>
    <scope>NUCLEOTIDE SEQUENCE [LARGE SCALE GENOMIC DNA]</scope>
    <source>
        <strain evidence="30">DSM 13577</strain>
    </source>
</reference>
<keyword evidence="14" id="KW-0378">Hydrolase</keyword>
<dbReference type="Proteomes" id="UP000243819">
    <property type="component" value="Unassembled WGS sequence"/>
</dbReference>
<dbReference type="PANTHER" id="PTHR32282">
    <property type="entry name" value="BINDING PROTEIN TRANSPEPTIDASE, PUTATIVE-RELATED"/>
    <property type="match status" value="1"/>
</dbReference>
<dbReference type="EMBL" id="FOIF01000006">
    <property type="protein sequence ID" value="SES76416.1"/>
    <property type="molecule type" value="Genomic_DNA"/>
</dbReference>
<dbReference type="Gene3D" id="1.10.3810.10">
    <property type="entry name" value="Biosynthetic peptidoglycan transglycosylase-like"/>
    <property type="match status" value="1"/>
</dbReference>
<keyword evidence="11" id="KW-0328">Glycosyltransferase</keyword>
<dbReference type="GO" id="GO:0008360">
    <property type="term" value="P:regulation of cell shape"/>
    <property type="evidence" value="ECO:0007669"/>
    <property type="project" value="UniProtKB-KW"/>
</dbReference>
<evidence type="ECO:0000256" key="16">
    <source>
        <dbReference type="ARBA" id="ARBA00022968"/>
    </source>
</evidence>
<dbReference type="Gene3D" id="2.60.40.10">
    <property type="entry name" value="Immunoglobulins"/>
    <property type="match status" value="2"/>
</dbReference>
<dbReference type="AlphaFoldDB" id="A0A1H9Z4L5"/>
<dbReference type="STRING" id="1120990.SAMN03080614_100673"/>
<evidence type="ECO:0000256" key="25">
    <source>
        <dbReference type="ARBA" id="ARBA00049902"/>
    </source>
</evidence>
<dbReference type="GO" id="GO:0030288">
    <property type="term" value="C:outer membrane-bounded periplasmic space"/>
    <property type="evidence" value="ECO:0007669"/>
    <property type="project" value="TreeGrafter"/>
</dbReference>
<comment type="subcellular location">
    <subcellularLocation>
        <location evidence="2">Cell membrane</location>
        <topology evidence="2">Single-pass type II membrane protein</topology>
    </subcellularLocation>
</comment>
<evidence type="ECO:0000256" key="27">
    <source>
        <dbReference type="SAM" id="Phobius"/>
    </source>
</evidence>
<evidence type="ECO:0000256" key="1">
    <source>
        <dbReference type="ARBA" id="ARBA00002624"/>
    </source>
</evidence>
<keyword evidence="18 27" id="KW-1133">Transmembrane helix</keyword>
<dbReference type="SUPFAM" id="SSF49265">
    <property type="entry name" value="Fibronectin type III"/>
    <property type="match status" value="1"/>
</dbReference>
<dbReference type="InterPro" id="IPR003961">
    <property type="entry name" value="FN3_dom"/>
</dbReference>
<evidence type="ECO:0000256" key="23">
    <source>
        <dbReference type="ARBA" id="ARBA00034000"/>
    </source>
</evidence>
<evidence type="ECO:0000256" key="21">
    <source>
        <dbReference type="ARBA" id="ARBA00023268"/>
    </source>
</evidence>
<dbReference type="CDD" id="cd00063">
    <property type="entry name" value="FN3"/>
    <property type="match status" value="1"/>
</dbReference>
<dbReference type="GO" id="GO:0008955">
    <property type="term" value="F:peptidoglycan glycosyltransferase activity"/>
    <property type="evidence" value="ECO:0007669"/>
    <property type="project" value="UniProtKB-EC"/>
</dbReference>
<feature type="domain" description="Fibronectin type-III" evidence="28">
    <location>
        <begin position="760"/>
        <end position="848"/>
    </location>
</feature>
<comment type="catalytic activity">
    <reaction evidence="23">
        <text>Preferential cleavage: (Ac)2-L-Lys-D-Ala-|-D-Ala. Also transpeptidation of peptidyl-alanyl moieties that are N-acyl substituents of D-alanine.</text>
        <dbReference type="EC" id="3.4.16.4"/>
    </reaction>
</comment>
<evidence type="ECO:0000256" key="17">
    <source>
        <dbReference type="ARBA" id="ARBA00022984"/>
    </source>
</evidence>
<dbReference type="Pfam" id="PF00912">
    <property type="entry name" value="Transgly"/>
    <property type="match status" value="1"/>
</dbReference>
<keyword evidence="19 27" id="KW-0472">Membrane</keyword>
<evidence type="ECO:0000256" key="10">
    <source>
        <dbReference type="ARBA" id="ARBA00022670"/>
    </source>
</evidence>
<dbReference type="SMART" id="SM00060">
    <property type="entry name" value="FN3"/>
    <property type="match status" value="2"/>
</dbReference>
<accession>A0A1H9Z4L5</accession>
<evidence type="ECO:0000256" key="13">
    <source>
        <dbReference type="ARBA" id="ARBA00022692"/>
    </source>
</evidence>
<keyword evidence="15" id="KW-0133">Cell shape</keyword>
<feature type="transmembrane region" description="Helical" evidence="27">
    <location>
        <begin position="20"/>
        <end position="44"/>
    </location>
</feature>
<dbReference type="GO" id="GO:0009252">
    <property type="term" value="P:peptidoglycan biosynthetic process"/>
    <property type="evidence" value="ECO:0007669"/>
    <property type="project" value="UniProtKB-UniPathway"/>
</dbReference>
<evidence type="ECO:0000313" key="29">
    <source>
        <dbReference type="EMBL" id="SES76416.1"/>
    </source>
</evidence>
<dbReference type="OrthoDB" id="9766909at2"/>
<evidence type="ECO:0000256" key="15">
    <source>
        <dbReference type="ARBA" id="ARBA00022960"/>
    </source>
</evidence>
<dbReference type="InterPro" id="IPR001264">
    <property type="entry name" value="Glyco_trans_51"/>
</dbReference>
<keyword evidence="8" id="KW-1003">Cell membrane</keyword>
<evidence type="ECO:0000259" key="28">
    <source>
        <dbReference type="PROSITE" id="PS50853"/>
    </source>
</evidence>
<dbReference type="GO" id="GO:0005886">
    <property type="term" value="C:plasma membrane"/>
    <property type="evidence" value="ECO:0007669"/>
    <property type="project" value="UniProtKB-SubCell"/>
</dbReference>
<evidence type="ECO:0000256" key="11">
    <source>
        <dbReference type="ARBA" id="ARBA00022676"/>
    </source>
</evidence>
<dbReference type="Gene3D" id="3.40.710.10">
    <property type="entry name" value="DD-peptidase/beta-lactamase superfamily"/>
    <property type="match status" value="1"/>
</dbReference>
<keyword evidence="12" id="KW-0808">Transferase</keyword>
<comment type="similarity">
    <text evidence="4">In the C-terminal section; belongs to the transpeptidase family.</text>
</comment>
<dbReference type="InterPro" id="IPR050396">
    <property type="entry name" value="Glycosyltr_51/Transpeptidase"/>
</dbReference>
<organism evidence="29 30">
    <name type="scientific">Anaerobranca gottschalkii DSM 13577</name>
    <dbReference type="NCBI Taxonomy" id="1120990"/>
    <lineage>
        <taxon>Bacteria</taxon>
        <taxon>Bacillati</taxon>
        <taxon>Bacillota</taxon>
        <taxon>Clostridia</taxon>
        <taxon>Eubacteriales</taxon>
        <taxon>Proteinivoracaceae</taxon>
        <taxon>Anaerobranca</taxon>
    </lineage>
</organism>
<comment type="pathway">
    <text evidence="26">Glycan biosynthesis.</text>
</comment>
<keyword evidence="22" id="KW-0961">Cell wall biogenesis/degradation</keyword>
<keyword evidence="17" id="KW-0573">Peptidoglycan synthesis</keyword>
<keyword evidence="16" id="KW-0735">Signal-anchor</keyword>
<dbReference type="InterPro" id="IPR012338">
    <property type="entry name" value="Beta-lactam/transpept-like"/>
</dbReference>
<evidence type="ECO:0000256" key="19">
    <source>
        <dbReference type="ARBA" id="ARBA00023136"/>
    </source>
</evidence>
<dbReference type="RefSeq" id="WP_091349139.1">
    <property type="nucleotide sequence ID" value="NZ_FOIF01000006.1"/>
</dbReference>
<dbReference type="GO" id="GO:0008658">
    <property type="term" value="F:penicillin binding"/>
    <property type="evidence" value="ECO:0007669"/>
    <property type="project" value="InterPro"/>
</dbReference>
<dbReference type="FunFam" id="1.10.3810.10:FF:000001">
    <property type="entry name" value="Penicillin-binding protein 1A"/>
    <property type="match status" value="1"/>
</dbReference>
<evidence type="ECO:0000256" key="18">
    <source>
        <dbReference type="ARBA" id="ARBA00022989"/>
    </source>
</evidence>
<keyword evidence="10" id="KW-0645">Protease</keyword>
<evidence type="ECO:0000256" key="8">
    <source>
        <dbReference type="ARBA" id="ARBA00022475"/>
    </source>
</evidence>
<dbReference type="GO" id="GO:0046677">
    <property type="term" value="P:response to antibiotic"/>
    <property type="evidence" value="ECO:0007669"/>
    <property type="project" value="UniProtKB-KW"/>
</dbReference>
<keyword evidence="30" id="KW-1185">Reference proteome</keyword>
<evidence type="ECO:0000256" key="4">
    <source>
        <dbReference type="ARBA" id="ARBA00007090"/>
    </source>
</evidence>
<dbReference type="Pfam" id="PF00905">
    <property type="entry name" value="Transpeptidase"/>
    <property type="match status" value="1"/>
</dbReference>
<evidence type="ECO:0000256" key="3">
    <source>
        <dbReference type="ARBA" id="ARBA00004752"/>
    </source>
</evidence>
<keyword evidence="21" id="KW-0511">Multifunctional enzyme</keyword>
<gene>
    <name evidence="29" type="ORF">SAMN03080614_100673</name>
</gene>
<name>A0A1H9Z4L5_9FIRM</name>
<evidence type="ECO:0000256" key="5">
    <source>
        <dbReference type="ARBA" id="ARBA00007739"/>
    </source>
</evidence>
<evidence type="ECO:0000313" key="30">
    <source>
        <dbReference type="Proteomes" id="UP000243819"/>
    </source>
</evidence>
<dbReference type="InterPro" id="IPR036950">
    <property type="entry name" value="PBP_transglycosylase"/>
</dbReference>
<dbReference type="SUPFAM" id="SSF53955">
    <property type="entry name" value="Lysozyme-like"/>
    <property type="match status" value="1"/>
</dbReference>
<dbReference type="GO" id="GO:0071555">
    <property type="term" value="P:cell wall organization"/>
    <property type="evidence" value="ECO:0007669"/>
    <property type="project" value="UniProtKB-KW"/>
</dbReference>
<dbReference type="InterPro" id="IPR001460">
    <property type="entry name" value="PCN-bd_Tpept"/>
</dbReference>
<dbReference type="InterPro" id="IPR036116">
    <property type="entry name" value="FN3_sf"/>
</dbReference>
<dbReference type="EC" id="2.4.99.28" evidence="24"/>